<reference evidence="1 2" key="1">
    <citation type="submission" date="2015-07" db="EMBL/GenBank/DDBJ databases">
        <title>The genome of Habropoda laboriosa.</title>
        <authorList>
            <person name="Pan H."/>
            <person name="Kapheim K."/>
        </authorList>
    </citation>
    <scope>NUCLEOTIDE SEQUENCE [LARGE SCALE GENOMIC DNA]</scope>
    <source>
        <strain evidence="1">0110345459</strain>
    </source>
</reference>
<evidence type="ECO:0000313" key="2">
    <source>
        <dbReference type="Proteomes" id="UP000053825"/>
    </source>
</evidence>
<gene>
    <name evidence="1" type="ORF">WH47_12656</name>
</gene>
<keyword evidence="2" id="KW-1185">Reference proteome</keyword>
<accession>A0A0L7QKB3</accession>
<evidence type="ECO:0000313" key="1">
    <source>
        <dbReference type="EMBL" id="KOC59063.1"/>
    </source>
</evidence>
<protein>
    <submittedName>
        <fullName evidence="1">Uncharacterized protein</fullName>
    </submittedName>
</protein>
<proteinExistence type="predicted"/>
<dbReference type="STRING" id="597456.A0A0L7QKB3"/>
<sequence>MMNCRVRCNILEALAVDNAWAGLVVFLLGDPHLLESGQGSQNGSTDPYRVLSLRGRNDLDLDGRWSQGGNFLLHTIGNTRVHGSTTRQYSISIQVLTDIDIALHDGVVHGLVDTTGFHTQEGWLEESFRATEPLVTDGDDLSIRQLVALLKRGASCGSGHFLFKVQGDVAKFFLDVADNFSLSRGGEAITSPEWIHRSIRSISSQEVR</sequence>
<dbReference type="EMBL" id="KQ414954">
    <property type="protein sequence ID" value="KOC59063.1"/>
    <property type="molecule type" value="Genomic_DNA"/>
</dbReference>
<dbReference type="AlphaFoldDB" id="A0A0L7QKB3"/>
<name>A0A0L7QKB3_9HYME</name>
<dbReference type="Proteomes" id="UP000053825">
    <property type="component" value="Unassembled WGS sequence"/>
</dbReference>
<organism evidence="1 2">
    <name type="scientific">Habropoda laboriosa</name>
    <dbReference type="NCBI Taxonomy" id="597456"/>
    <lineage>
        <taxon>Eukaryota</taxon>
        <taxon>Metazoa</taxon>
        <taxon>Ecdysozoa</taxon>
        <taxon>Arthropoda</taxon>
        <taxon>Hexapoda</taxon>
        <taxon>Insecta</taxon>
        <taxon>Pterygota</taxon>
        <taxon>Neoptera</taxon>
        <taxon>Endopterygota</taxon>
        <taxon>Hymenoptera</taxon>
        <taxon>Apocrita</taxon>
        <taxon>Aculeata</taxon>
        <taxon>Apoidea</taxon>
        <taxon>Anthophila</taxon>
        <taxon>Apidae</taxon>
        <taxon>Habropoda</taxon>
    </lineage>
</organism>